<evidence type="ECO:0000313" key="4">
    <source>
        <dbReference type="Proteomes" id="UP000808372"/>
    </source>
</evidence>
<accession>A0A8U0TNH9</accession>
<keyword evidence="4" id="KW-1185">Reference proteome</keyword>
<sequence length="284" mass="31577">MTTLIFRSKLKKEVRVGIPKIDKLESTSERQSRLTVLSVFSFPWITSETNPLDRLQSRGLSNSNHPISHPDMDGTNDTEGSNQPAESPAGQQAMGGDVEESNSSGNSQNPGERKAQMPPLKPPSTWTSMAMKELKSKLRLEKDSVVTVKRGNIMTVHVPTVPEGKQVCWEFATDSNDIAFGIYFDWTPVTSQAITVHISESSDDEEEENQLEGLINTGDVEKGSKSLANSNIGEILPVYRLDSHIAVQGGSHEYPGEGTYLLKFNNSYSLWRNKTLYYRVYYSA</sequence>
<gene>
    <name evidence="5" type="primary">tmed8</name>
</gene>
<dbReference type="Gene3D" id="2.60.120.680">
    <property type="entry name" value="GOLD domain"/>
    <property type="match status" value="1"/>
</dbReference>
<reference evidence="5" key="1">
    <citation type="submission" date="2025-08" db="UniProtKB">
        <authorList>
            <consortium name="RefSeq"/>
        </authorList>
    </citation>
    <scope>IDENTIFICATION</scope>
    <source>
        <tissue evidence="5">White muscle</tissue>
    </source>
</reference>
<evidence type="ECO:0000256" key="2">
    <source>
        <dbReference type="SAM" id="MobiDB-lite"/>
    </source>
</evidence>
<keyword evidence="1" id="KW-0007">Acetylation</keyword>
<dbReference type="GO" id="GO:0000139">
    <property type="term" value="C:Golgi membrane"/>
    <property type="evidence" value="ECO:0007669"/>
    <property type="project" value="TreeGrafter"/>
</dbReference>
<dbReference type="InterPro" id="IPR052269">
    <property type="entry name" value="Golgi-PI4KB_interaction"/>
</dbReference>
<evidence type="ECO:0000256" key="1">
    <source>
        <dbReference type="ARBA" id="ARBA00022990"/>
    </source>
</evidence>
<proteinExistence type="predicted"/>
<feature type="domain" description="GOLD" evidence="3">
    <location>
        <begin position="141"/>
        <end position="282"/>
    </location>
</feature>
<feature type="compositionally biased region" description="Polar residues" evidence="2">
    <location>
        <begin position="75"/>
        <end position="85"/>
    </location>
</feature>
<dbReference type="RefSeq" id="XP_038823254.1">
    <property type="nucleotide sequence ID" value="XM_038967326.1"/>
</dbReference>
<dbReference type="SUPFAM" id="SSF101576">
    <property type="entry name" value="Supernatant protein factor (SPF), C-terminal domain"/>
    <property type="match status" value="1"/>
</dbReference>
<feature type="compositionally biased region" description="Polar residues" evidence="2">
    <location>
        <begin position="101"/>
        <end position="110"/>
    </location>
</feature>
<dbReference type="PANTHER" id="PTHR22973:SF3">
    <property type="entry name" value="PROTEIN TMED8"/>
    <property type="match status" value="1"/>
</dbReference>
<evidence type="ECO:0000313" key="5">
    <source>
        <dbReference type="RefSeq" id="XP_038823254.1"/>
    </source>
</evidence>
<dbReference type="InterPro" id="IPR009038">
    <property type="entry name" value="GOLD_dom"/>
</dbReference>
<dbReference type="PROSITE" id="PS50866">
    <property type="entry name" value="GOLD"/>
    <property type="match status" value="1"/>
</dbReference>
<dbReference type="AlphaFoldDB" id="A0A8U0TNH9"/>
<dbReference type="Pfam" id="PF13897">
    <property type="entry name" value="GOLD_2"/>
    <property type="match status" value="1"/>
</dbReference>
<protein>
    <submittedName>
        <fullName evidence="5">Protein TMED8</fullName>
    </submittedName>
</protein>
<dbReference type="KEGG" id="snh:120023294"/>
<dbReference type="CTD" id="283578"/>
<name>A0A8U0TNH9_SALNM</name>
<evidence type="ECO:0000259" key="3">
    <source>
        <dbReference type="PROSITE" id="PS50866"/>
    </source>
</evidence>
<dbReference type="PANTHER" id="PTHR22973">
    <property type="entry name" value="LD35087P"/>
    <property type="match status" value="1"/>
</dbReference>
<feature type="region of interest" description="Disordered" evidence="2">
    <location>
        <begin position="55"/>
        <end position="126"/>
    </location>
</feature>
<organism evidence="4 5">
    <name type="scientific">Salvelinus namaycush</name>
    <name type="common">Lake trout</name>
    <name type="synonym">Salmo namaycush</name>
    <dbReference type="NCBI Taxonomy" id="8040"/>
    <lineage>
        <taxon>Eukaryota</taxon>
        <taxon>Metazoa</taxon>
        <taxon>Chordata</taxon>
        <taxon>Craniata</taxon>
        <taxon>Vertebrata</taxon>
        <taxon>Euteleostomi</taxon>
        <taxon>Actinopterygii</taxon>
        <taxon>Neopterygii</taxon>
        <taxon>Teleostei</taxon>
        <taxon>Protacanthopterygii</taxon>
        <taxon>Salmoniformes</taxon>
        <taxon>Salmonidae</taxon>
        <taxon>Salmoninae</taxon>
        <taxon>Salvelinus</taxon>
    </lineage>
</organism>
<dbReference type="GeneID" id="120023294"/>
<dbReference type="InterPro" id="IPR036598">
    <property type="entry name" value="GOLD_dom_sf"/>
</dbReference>
<dbReference type="Proteomes" id="UP000808372">
    <property type="component" value="Chromosome 28"/>
</dbReference>